<evidence type="ECO:0000256" key="3">
    <source>
        <dbReference type="ARBA" id="ARBA00023274"/>
    </source>
</evidence>
<accession>C1BSH9</accession>
<dbReference type="EMBL" id="BT077558">
    <property type="protein sequence ID" value="ACO11982.1"/>
    <property type="molecule type" value="mRNA"/>
</dbReference>
<protein>
    <recommendedName>
        <fullName evidence="4">Large ribosomal subunit protein bL28m</fullName>
    </recommendedName>
    <alternativeName>
        <fullName evidence="5">39S ribosomal protein L28, mitochondrial</fullName>
    </alternativeName>
</protein>
<dbReference type="PANTHER" id="PTHR13528">
    <property type="entry name" value="39S RIBOSOMAL PROTEIN L28, MITOCHONDRIAL"/>
    <property type="match status" value="1"/>
</dbReference>
<evidence type="ECO:0000256" key="4">
    <source>
        <dbReference type="ARBA" id="ARBA00035269"/>
    </source>
</evidence>
<dbReference type="AlphaFoldDB" id="C1BSH9"/>
<dbReference type="GO" id="GO:0005762">
    <property type="term" value="C:mitochondrial large ribosomal subunit"/>
    <property type="evidence" value="ECO:0007669"/>
    <property type="project" value="TreeGrafter"/>
</dbReference>
<evidence type="ECO:0000256" key="2">
    <source>
        <dbReference type="ARBA" id="ARBA00022980"/>
    </source>
</evidence>
<reference evidence="6" key="1">
    <citation type="submission" date="2009-06" db="EMBL/GenBank/DDBJ databases">
        <title>Lepeophtheirus salmonis ESTs and full-length cDNAs.</title>
        <authorList>
            <person name="Yasuike M."/>
            <person name="von Schalburg K."/>
            <person name="Cooper G."/>
            <person name="Leong J."/>
            <person name="Jones S.R.M."/>
            <person name="Koop B.F."/>
        </authorList>
    </citation>
    <scope>NUCLEOTIDE SEQUENCE</scope>
    <source>
        <strain evidence="6">Pacific form</strain>
        <tissue evidence="6">Whole</tissue>
    </source>
</reference>
<dbReference type="GO" id="GO:0003735">
    <property type="term" value="F:structural constituent of ribosome"/>
    <property type="evidence" value="ECO:0007669"/>
    <property type="project" value="InterPro"/>
</dbReference>
<keyword evidence="3" id="KW-0687">Ribonucleoprotein</keyword>
<proteinExistence type="evidence at transcript level"/>
<comment type="similarity">
    <text evidence="1">Belongs to the bacterial ribosomal protein bL28 family.</text>
</comment>
<dbReference type="InterPro" id="IPR026569">
    <property type="entry name" value="Ribosomal_bL28"/>
</dbReference>
<sequence length="295" mass="34520">MSGVTRARKEITRLAMTPGLGKQFYDEHIWSTGLRGQLPNHYKEFYKTWSIGPDRGIHYEPKAGIFEKDKFGVVQRIQNVDIPVIYPEEFHAGLWGGEGVIKGLNEPEKQRHYPNPRIPQCNYWWPKLHLAVVYSRVLDKYIEMPVTRRGLKLVDKAHGFDNYLLRTPVNEIYAWTLLKIKREILLKLCYPEENQLKSDVMKDFESYRVDFDIADWHGLRLEEAFHKGKRANKVKALRESRIPLKQIYREELVNALNQGYLENIDTELIIKEEAEAEGQGIMNSFSKKVTGLFKK</sequence>
<gene>
    <name evidence="6" type="primary">RM28</name>
</gene>
<dbReference type="PANTHER" id="PTHR13528:SF2">
    <property type="entry name" value="LARGE RIBOSOMAL SUBUNIT PROTEIN BL28M"/>
    <property type="match status" value="1"/>
</dbReference>
<organism evidence="6">
    <name type="scientific">Lepeophtheirus salmonis</name>
    <name type="common">Salmon louse</name>
    <name type="synonym">Caligus salmonis</name>
    <dbReference type="NCBI Taxonomy" id="72036"/>
    <lineage>
        <taxon>Eukaryota</taxon>
        <taxon>Metazoa</taxon>
        <taxon>Ecdysozoa</taxon>
        <taxon>Arthropoda</taxon>
        <taxon>Crustacea</taxon>
        <taxon>Multicrustacea</taxon>
        <taxon>Hexanauplia</taxon>
        <taxon>Copepoda</taxon>
        <taxon>Siphonostomatoida</taxon>
        <taxon>Caligidae</taxon>
        <taxon>Lepeophtheirus</taxon>
    </lineage>
</organism>
<keyword evidence="2 6" id="KW-0689">Ribosomal protein</keyword>
<evidence type="ECO:0000256" key="5">
    <source>
        <dbReference type="ARBA" id="ARBA00035538"/>
    </source>
</evidence>
<dbReference type="OrthoDB" id="361870at2759"/>
<name>C1BSH9_LEPSM</name>
<dbReference type="SUPFAM" id="SSF143800">
    <property type="entry name" value="L28p-like"/>
    <property type="match status" value="1"/>
</dbReference>
<evidence type="ECO:0000256" key="1">
    <source>
        <dbReference type="ARBA" id="ARBA00008760"/>
    </source>
</evidence>
<evidence type="ECO:0000313" key="6">
    <source>
        <dbReference type="EMBL" id="ACO11982.1"/>
    </source>
</evidence>
<dbReference type="InterPro" id="IPR034704">
    <property type="entry name" value="Ribosomal_bL28/bL31-like_sf"/>
</dbReference>